<keyword evidence="3" id="KW-1185">Reference proteome</keyword>
<proteinExistence type="predicted"/>
<accession>A0A7W9CTQ9</accession>
<gene>
    <name evidence="2" type="ORF">GGQ63_000800</name>
</gene>
<feature type="transmembrane region" description="Helical" evidence="1">
    <location>
        <begin position="12"/>
        <end position="33"/>
    </location>
</feature>
<comment type="caution">
    <text evidence="2">The sequence shown here is derived from an EMBL/GenBank/DDBJ whole genome shotgun (WGS) entry which is preliminary data.</text>
</comment>
<dbReference type="Proteomes" id="UP000523821">
    <property type="component" value="Unassembled WGS sequence"/>
</dbReference>
<keyword evidence="1" id="KW-1133">Transmembrane helix</keyword>
<dbReference type="RefSeq" id="WP_183852810.1">
    <property type="nucleotide sequence ID" value="NZ_JACHOO010000002.1"/>
</dbReference>
<dbReference type="EMBL" id="JACHOO010000002">
    <property type="protein sequence ID" value="MBB5751748.1"/>
    <property type="molecule type" value="Genomic_DNA"/>
</dbReference>
<evidence type="ECO:0000256" key="1">
    <source>
        <dbReference type="SAM" id="Phobius"/>
    </source>
</evidence>
<sequence length="156" mass="17525">MVDAPARSRRRGWLWLALVASLALNSFFLGLALTDFGRDLFSKSHGDRQMRVIQTELRWLRGRLAPDAIAVVEAALAPIQPEMRTRLERLKALRADLDRQAAVPSPDRAAIDALLREIRLEVGAMQDTVQRTTFDALLALPPEARAPLAEPRPERR</sequence>
<name>A0A7W9CTQ9_9HYPH</name>
<evidence type="ECO:0008006" key="4">
    <source>
        <dbReference type="Google" id="ProtNLM"/>
    </source>
</evidence>
<evidence type="ECO:0000313" key="2">
    <source>
        <dbReference type="EMBL" id="MBB5751748.1"/>
    </source>
</evidence>
<evidence type="ECO:0000313" key="3">
    <source>
        <dbReference type="Proteomes" id="UP000523821"/>
    </source>
</evidence>
<dbReference type="AlphaFoldDB" id="A0A7W9CTQ9"/>
<protein>
    <recommendedName>
        <fullName evidence="4">Periplasmic heavy metal sensor</fullName>
    </recommendedName>
</protein>
<reference evidence="2 3" key="1">
    <citation type="submission" date="2020-08" db="EMBL/GenBank/DDBJ databases">
        <title>Genomic Encyclopedia of Type Strains, Phase IV (KMG-IV): sequencing the most valuable type-strain genomes for metagenomic binning, comparative biology and taxonomic classification.</title>
        <authorList>
            <person name="Goeker M."/>
        </authorList>
    </citation>
    <scope>NUCLEOTIDE SEQUENCE [LARGE SCALE GENOMIC DNA]</scope>
    <source>
        <strain evidence="2 3">DSM 16268</strain>
    </source>
</reference>
<organism evidence="2 3">
    <name type="scientific">Prosthecomicrobium pneumaticum</name>
    <dbReference type="NCBI Taxonomy" id="81895"/>
    <lineage>
        <taxon>Bacteria</taxon>
        <taxon>Pseudomonadati</taxon>
        <taxon>Pseudomonadota</taxon>
        <taxon>Alphaproteobacteria</taxon>
        <taxon>Hyphomicrobiales</taxon>
        <taxon>Kaistiaceae</taxon>
        <taxon>Prosthecomicrobium</taxon>
    </lineage>
</organism>
<keyword evidence="1" id="KW-0472">Membrane</keyword>
<dbReference type="Pfam" id="PF13801">
    <property type="entry name" value="Metal_resist"/>
    <property type="match status" value="1"/>
</dbReference>
<dbReference type="InterPro" id="IPR025961">
    <property type="entry name" value="Metal_resist"/>
</dbReference>
<keyword evidence="1" id="KW-0812">Transmembrane</keyword>